<dbReference type="STRING" id="935791.I3EDI5"/>
<feature type="region of interest" description="Disordered" evidence="1">
    <location>
        <begin position="101"/>
        <end position="153"/>
    </location>
</feature>
<dbReference type="EMBL" id="GL870884">
    <property type="protein sequence ID" value="EIJ87282.1"/>
    <property type="molecule type" value="Genomic_DNA"/>
</dbReference>
<dbReference type="GO" id="GO:0000724">
    <property type="term" value="P:double-strand break repair via homologous recombination"/>
    <property type="evidence" value="ECO:0007669"/>
    <property type="project" value="InterPro"/>
</dbReference>
<dbReference type="Gene3D" id="2.40.50.140">
    <property type="entry name" value="Nucleic acid-binding proteins"/>
    <property type="match status" value="2"/>
</dbReference>
<dbReference type="GO" id="GO:0006355">
    <property type="term" value="P:regulation of DNA-templated transcription"/>
    <property type="evidence" value="ECO:0007669"/>
    <property type="project" value="TreeGrafter"/>
</dbReference>
<organism evidence="3 4">
    <name type="scientific">Nematocida parisii (strain ERTm3)</name>
    <name type="common">Nematode killer fungus</name>
    <dbReference type="NCBI Taxonomy" id="935791"/>
    <lineage>
        <taxon>Eukaryota</taxon>
        <taxon>Fungi</taxon>
        <taxon>Fungi incertae sedis</taxon>
        <taxon>Microsporidia</taxon>
        <taxon>Nematocida</taxon>
    </lineage>
</organism>
<dbReference type="PANTHER" id="PTHR11289">
    <property type="entry name" value="BREAST CANCER TYPE 2 SUSCEPTIBILITY PROTEIN BRCA2"/>
    <property type="match status" value="1"/>
</dbReference>
<dbReference type="InterPro" id="IPR015525">
    <property type="entry name" value="BRCA2"/>
</dbReference>
<reference evidence="3" key="1">
    <citation type="submission" date="2011-01" db="EMBL/GenBank/DDBJ databases">
        <title>The Genome Sequence of Nematocida parisii strain ERTm3.</title>
        <authorList>
            <consortium name="The Broad Institute Genome Sequencing Platform"/>
            <consortium name="The Broad Institute Genome Sequencing Center for Infectious Disease"/>
            <person name="Cuomo C."/>
            <person name="Troemel E."/>
            <person name="Young S.K."/>
            <person name="Zeng Q."/>
            <person name="Gargeya S."/>
            <person name="Fitzgerald M."/>
            <person name="Haas B."/>
            <person name="Abouelleil A."/>
            <person name="Alvarado L."/>
            <person name="Arachchi H.M."/>
            <person name="Berlin A."/>
            <person name="Chapman S.B."/>
            <person name="Gearin G."/>
            <person name="Goldberg J."/>
            <person name="Griggs A."/>
            <person name="Gujja S."/>
            <person name="Hansen M."/>
            <person name="Heiman D."/>
            <person name="Howarth C."/>
            <person name="Larimer J."/>
            <person name="Lui A."/>
            <person name="MacDonald P.J.P."/>
            <person name="McCowen C."/>
            <person name="Montmayeur A."/>
            <person name="Murphy C."/>
            <person name="Neiman D."/>
            <person name="Pearson M."/>
            <person name="Priest M."/>
            <person name="Roberts A."/>
            <person name="Saif S."/>
            <person name="Shea T."/>
            <person name="Sisk P."/>
            <person name="Stolte C."/>
            <person name="Sykes S."/>
            <person name="Wortman J."/>
            <person name="Nusbaum C."/>
            <person name="Birren B."/>
        </authorList>
    </citation>
    <scope>NUCLEOTIDE SEQUENCE</scope>
    <source>
        <strain evidence="3">ERTm3</strain>
    </source>
</reference>
<dbReference type="AlphaFoldDB" id="I3EDI5"/>
<feature type="domain" description="BRCA2 OB1" evidence="2">
    <location>
        <begin position="325"/>
        <end position="395"/>
    </location>
</feature>
<dbReference type="OMA" id="IELQYNG"/>
<sequence length="551" mass="62354">MRPSKKENNTPPSSEISQILMDSEGLLKTNISISKEAPIQEVQTSPDNGLDGSFQVEDKSYRFSVDPDESFYNDIKQGPFPATKPINKDLADKILFKEIKFPSPPKRGGKYKTDSGRPELLDPDDSLDIGTGTFQRKRPFSETGNGEKSNEMGSLFNEENIPTANTSFTKLTGFKTAHGSSLYISDECMDRSRRSFGFMESYTQTAAPSAAKLKPKVISPRENYIIDALEIYKKVKKEIFPLTRSEEEEYSLFSLFQWTWISVLPQIKEIFRRGGDMQFKEVERIVIEKAKIRWKQNPKSVLQRIVEKDEHPSVYIKVLVIEGGTNTIMITDGIYSVKAQLDLPLQKISNQITEGKILQVACSKSLLSDATSIYDVNKNSQAVIELQYNGVKPCSSGPLGYQSHFGFIRSILSIHPNGGYISCLMLKIARKIDVRYILDLNGSKSNIEEDRLDSTLERIEKSIEKIYTTAEEKNDALSKVRLRKYTRYDVICDYTKNTTPAILSIWEPAYSDNTLKTNQLYLFFMLSPPKKALSKGTILLTTTTISTFRPI</sequence>
<dbReference type="InParanoid" id="I3EDI5"/>
<gene>
    <name evidence="3" type="ORF">NEQG_02617</name>
</gene>
<evidence type="ECO:0000313" key="3">
    <source>
        <dbReference type="EMBL" id="EIJ87282.1"/>
    </source>
</evidence>
<dbReference type="SUPFAM" id="SSF50249">
    <property type="entry name" value="Nucleic acid-binding proteins"/>
    <property type="match status" value="2"/>
</dbReference>
<proteinExistence type="predicted"/>
<accession>I3EDI5</accession>
<evidence type="ECO:0000256" key="1">
    <source>
        <dbReference type="SAM" id="MobiDB-lite"/>
    </source>
</evidence>
<dbReference type="OrthoDB" id="21095at2759"/>
<evidence type="ECO:0000259" key="2">
    <source>
        <dbReference type="Pfam" id="PF09103"/>
    </source>
</evidence>
<feature type="compositionally biased region" description="Basic and acidic residues" evidence="1">
    <location>
        <begin position="111"/>
        <end position="120"/>
    </location>
</feature>
<dbReference type="Proteomes" id="UP000002872">
    <property type="component" value="Unassembled WGS sequence"/>
</dbReference>
<dbReference type="InterPro" id="IPR015187">
    <property type="entry name" value="BRCA2_OB_1"/>
</dbReference>
<dbReference type="PANTHER" id="PTHR11289:SF0">
    <property type="entry name" value="BREAST CANCER TYPE 2 SUSCEPTIBILITY PROTEIN"/>
    <property type="match status" value="1"/>
</dbReference>
<name>I3EDI5_NEMP3</name>
<dbReference type="VEuPathDB" id="MicrosporidiaDB:NEQG_02617"/>
<evidence type="ECO:0000313" key="4">
    <source>
        <dbReference type="Proteomes" id="UP000002872"/>
    </source>
</evidence>
<dbReference type="InterPro" id="IPR012340">
    <property type="entry name" value="NA-bd_OB-fold"/>
</dbReference>
<protein>
    <recommendedName>
        <fullName evidence="2">BRCA2 OB1 domain-containing protein</fullName>
    </recommendedName>
</protein>
<keyword evidence="4" id="KW-1185">Reference proteome</keyword>
<dbReference type="Pfam" id="PF09103">
    <property type="entry name" value="BRCA-2_OB1"/>
    <property type="match status" value="1"/>
</dbReference>
<dbReference type="HOGENOM" id="CLU_497042_0_0_1"/>